<dbReference type="AlphaFoldDB" id="A0A9P6X9L1"/>
<name>A0A9P6X9L1_RHIOR</name>
<comment type="caution">
    <text evidence="2">The sequence shown here is derived from an EMBL/GenBank/DDBJ whole genome shotgun (WGS) entry which is preliminary data.</text>
</comment>
<feature type="compositionally biased region" description="Basic and acidic residues" evidence="1">
    <location>
        <begin position="32"/>
        <end position="41"/>
    </location>
</feature>
<feature type="region of interest" description="Disordered" evidence="1">
    <location>
        <begin position="15"/>
        <end position="52"/>
    </location>
</feature>
<protein>
    <submittedName>
        <fullName evidence="2">Uncharacterized protein</fullName>
    </submittedName>
</protein>
<evidence type="ECO:0000313" key="3">
    <source>
        <dbReference type="Proteomes" id="UP000716291"/>
    </source>
</evidence>
<dbReference type="OrthoDB" id="10289645at2759"/>
<dbReference type="Proteomes" id="UP000716291">
    <property type="component" value="Unassembled WGS sequence"/>
</dbReference>
<sequence length="92" mass="10361">MANNVFCLKKISSHSATFNSSQESQTQKTQSKRTEGDDLKKRTQTVHEPMDQITHFDLIPAKARVTSWSGSDGVSESNCSRLFIVQSQILTW</sequence>
<accession>A0A9P6X9L1</accession>
<evidence type="ECO:0000256" key="1">
    <source>
        <dbReference type="SAM" id="MobiDB-lite"/>
    </source>
</evidence>
<proteinExistence type="predicted"/>
<gene>
    <name evidence="2" type="ORF">G6F64_005992</name>
</gene>
<reference evidence="2" key="1">
    <citation type="journal article" date="2020" name="Microb. Genom.">
        <title>Genetic diversity of clinical and environmental Mucorales isolates obtained from an investigation of mucormycosis cases among solid organ transplant recipients.</title>
        <authorList>
            <person name="Nguyen M.H."/>
            <person name="Kaul D."/>
            <person name="Muto C."/>
            <person name="Cheng S.J."/>
            <person name="Richter R.A."/>
            <person name="Bruno V.M."/>
            <person name="Liu G."/>
            <person name="Beyhan S."/>
            <person name="Sundermann A.J."/>
            <person name="Mounaud S."/>
            <person name="Pasculle A.W."/>
            <person name="Nierman W.C."/>
            <person name="Driscoll E."/>
            <person name="Cumbie R."/>
            <person name="Clancy C.J."/>
            <person name="Dupont C.L."/>
        </authorList>
    </citation>
    <scope>NUCLEOTIDE SEQUENCE</scope>
    <source>
        <strain evidence="2">GL11</strain>
    </source>
</reference>
<dbReference type="EMBL" id="JAANQT010000770">
    <property type="protein sequence ID" value="KAG1308499.1"/>
    <property type="molecule type" value="Genomic_DNA"/>
</dbReference>
<keyword evidence="3" id="KW-1185">Reference proteome</keyword>
<organism evidence="2 3">
    <name type="scientific">Rhizopus oryzae</name>
    <name type="common">Mucormycosis agent</name>
    <name type="synonym">Rhizopus arrhizus var. delemar</name>
    <dbReference type="NCBI Taxonomy" id="64495"/>
    <lineage>
        <taxon>Eukaryota</taxon>
        <taxon>Fungi</taxon>
        <taxon>Fungi incertae sedis</taxon>
        <taxon>Mucoromycota</taxon>
        <taxon>Mucoromycotina</taxon>
        <taxon>Mucoromycetes</taxon>
        <taxon>Mucorales</taxon>
        <taxon>Mucorineae</taxon>
        <taxon>Rhizopodaceae</taxon>
        <taxon>Rhizopus</taxon>
    </lineage>
</organism>
<evidence type="ECO:0000313" key="2">
    <source>
        <dbReference type="EMBL" id="KAG1308499.1"/>
    </source>
</evidence>
<feature type="compositionally biased region" description="Low complexity" evidence="1">
    <location>
        <begin position="20"/>
        <end position="29"/>
    </location>
</feature>